<evidence type="ECO:0008006" key="5">
    <source>
        <dbReference type="Google" id="ProtNLM"/>
    </source>
</evidence>
<evidence type="ECO:0000313" key="3">
    <source>
        <dbReference type="EMBL" id="MDR7148900.1"/>
    </source>
</evidence>
<evidence type="ECO:0000256" key="2">
    <source>
        <dbReference type="SAM" id="SignalP"/>
    </source>
</evidence>
<feature type="chain" id="PRO_5046982797" description="Lipoprotein" evidence="2">
    <location>
        <begin position="19"/>
        <end position="156"/>
    </location>
</feature>
<feature type="region of interest" description="Disordered" evidence="1">
    <location>
        <begin position="29"/>
        <end position="52"/>
    </location>
</feature>
<evidence type="ECO:0000313" key="4">
    <source>
        <dbReference type="Proteomes" id="UP001265700"/>
    </source>
</evidence>
<name>A0ABU1WHZ9_9BURK</name>
<feature type="signal peptide" evidence="2">
    <location>
        <begin position="1"/>
        <end position="18"/>
    </location>
</feature>
<dbReference type="PROSITE" id="PS51257">
    <property type="entry name" value="PROKAR_LIPOPROTEIN"/>
    <property type="match status" value="1"/>
</dbReference>
<feature type="compositionally biased region" description="Low complexity" evidence="1">
    <location>
        <begin position="30"/>
        <end position="42"/>
    </location>
</feature>
<sequence>MSPIRHCALLIFTTSLMAGCATVSLDEPAKPAASSPRAASTAGTVGPGETRIVPSRDGSFEGEIVGTAAPGSRFAQLQIGMEALPVQRLIGIPDAMHAHETGKRWIPLYFGTDARRLITFYRGEGCLTFTGGNDWGGGGNQLIRIVVDPSGRCYQP</sequence>
<keyword evidence="2" id="KW-0732">Signal</keyword>
<comment type="caution">
    <text evidence="3">The sequence shown here is derived from an EMBL/GenBank/DDBJ whole genome shotgun (WGS) entry which is preliminary data.</text>
</comment>
<dbReference type="RefSeq" id="WP_310311859.1">
    <property type="nucleotide sequence ID" value="NZ_JAVDWU010000001.1"/>
</dbReference>
<gene>
    <name evidence="3" type="ORF">J2W49_000828</name>
</gene>
<keyword evidence="4" id="KW-1185">Reference proteome</keyword>
<evidence type="ECO:0000256" key="1">
    <source>
        <dbReference type="SAM" id="MobiDB-lite"/>
    </source>
</evidence>
<organism evidence="3 4">
    <name type="scientific">Hydrogenophaga palleronii</name>
    <dbReference type="NCBI Taxonomy" id="65655"/>
    <lineage>
        <taxon>Bacteria</taxon>
        <taxon>Pseudomonadati</taxon>
        <taxon>Pseudomonadota</taxon>
        <taxon>Betaproteobacteria</taxon>
        <taxon>Burkholderiales</taxon>
        <taxon>Comamonadaceae</taxon>
        <taxon>Hydrogenophaga</taxon>
    </lineage>
</organism>
<dbReference type="Proteomes" id="UP001265700">
    <property type="component" value="Unassembled WGS sequence"/>
</dbReference>
<accession>A0ABU1WHZ9</accession>
<proteinExistence type="predicted"/>
<dbReference type="EMBL" id="JAVDWU010000001">
    <property type="protein sequence ID" value="MDR7148900.1"/>
    <property type="molecule type" value="Genomic_DNA"/>
</dbReference>
<reference evidence="3 4" key="1">
    <citation type="submission" date="2023-07" db="EMBL/GenBank/DDBJ databases">
        <title>Sorghum-associated microbial communities from plants grown in Nebraska, USA.</title>
        <authorList>
            <person name="Schachtman D."/>
        </authorList>
    </citation>
    <scope>NUCLEOTIDE SEQUENCE [LARGE SCALE GENOMIC DNA]</scope>
    <source>
        <strain evidence="3 4">4249</strain>
    </source>
</reference>
<protein>
    <recommendedName>
        <fullName evidence="5">Lipoprotein</fullName>
    </recommendedName>
</protein>